<protein>
    <recommendedName>
        <fullName evidence="3">Transposase</fullName>
    </recommendedName>
</protein>
<dbReference type="GO" id="GO:0003676">
    <property type="term" value="F:nucleic acid binding"/>
    <property type="evidence" value="ECO:0007669"/>
    <property type="project" value="InterPro"/>
</dbReference>
<dbReference type="PANTHER" id="PTHR47326:SF1">
    <property type="entry name" value="HTH PSQ-TYPE DOMAIN-CONTAINING PROTEIN"/>
    <property type="match status" value="1"/>
</dbReference>
<keyword evidence="2" id="KW-1185">Reference proteome</keyword>
<dbReference type="PANTHER" id="PTHR47326">
    <property type="entry name" value="TRANSPOSABLE ELEMENT TC3 TRANSPOSASE-LIKE PROTEIN"/>
    <property type="match status" value="1"/>
</dbReference>
<evidence type="ECO:0000313" key="1">
    <source>
        <dbReference type="EMBL" id="GFY01106.1"/>
    </source>
</evidence>
<name>A0A8X6RV00_TRICX</name>
<sequence>MKSTVKFYEWKEGQNDPEKKTLFRRKLREACVNLTSKLILLASCAHADKTKSEDKKDLETRFENASTMIKGYDLPSAIELLKSCKDFFKDLRSDTAFNEMLCDALELANETDIPANFELPKPLHRVRIKPGFCSKSRYNFKDITASPNKCGKWRERSSSKLKLIEKFLRSTTTEDRLNGLTTIAIEHELAEEINVKEIIKKKISELKSDIRNENYEVVENDSNLEPLESEIMDLEDDCEDIQNFRENVDSQRSPCSETLPTPEPKNTTMLNLNSECFQPKQIIPYVEPFENERGEFVGHAHQGHSTVVLSTALPIDDGDKYPLAADVIMSDVYMNDLLTGTYDLESGRKLQEQLISMLKGAGMELHKWSASNPLQLSDSMCQEKDLFYSSSTETKTLGLLSKPHPDSFAFKISPMTLKLRQSQNALESINCLEIPHYCLQDKSIRTELHGFSDSSEKIYGAALYLRCVNTSGQISVRLLCSKSKYDQARRRFVEWAQNEIAVVPDFHKRILFSDEAHFWLNGYVNKQNCRIWSKANPQVYVETPLHPEKLTVWCALWAGGIIGPYFFKNNEGHNVTVNGDRYRAMR</sequence>
<dbReference type="Proteomes" id="UP000887159">
    <property type="component" value="Unassembled WGS sequence"/>
</dbReference>
<dbReference type="InterPro" id="IPR008042">
    <property type="entry name" value="Retrotrans_Pao"/>
</dbReference>
<dbReference type="Gene3D" id="3.30.420.10">
    <property type="entry name" value="Ribonuclease H-like superfamily/Ribonuclease H"/>
    <property type="match status" value="1"/>
</dbReference>
<comment type="caution">
    <text evidence="1">The sequence shown here is derived from an EMBL/GenBank/DDBJ whole genome shotgun (WGS) entry which is preliminary data.</text>
</comment>
<evidence type="ECO:0000313" key="2">
    <source>
        <dbReference type="Proteomes" id="UP000887159"/>
    </source>
</evidence>
<evidence type="ECO:0008006" key="3">
    <source>
        <dbReference type="Google" id="ProtNLM"/>
    </source>
</evidence>
<proteinExistence type="predicted"/>
<dbReference type="EMBL" id="BMAU01021225">
    <property type="protein sequence ID" value="GFY01106.1"/>
    <property type="molecule type" value="Genomic_DNA"/>
</dbReference>
<dbReference type="InterPro" id="IPR036397">
    <property type="entry name" value="RNaseH_sf"/>
</dbReference>
<gene>
    <name evidence="1" type="primary">AVEN_76600_1</name>
    <name evidence="1" type="ORF">TNCV_5075731</name>
</gene>
<organism evidence="1 2">
    <name type="scientific">Trichonephila clavipes</name>
    <name type="common">Golden silk orbweaver</name>
    <name type="synonym">Nephila clavipes</name>
    <dbReference type="NCBI Taxonomy" id="2585209"/>
    <lineage>
        <taxon>Eukaryota</taxon>
        <taxon>Metazoa</taxon>
        <taxon>Ecdysozoa</taxon>
        <taxon>Arthropoda</taxon>
        <taxon>Chelicerata</taxon>
        <taxon>Arachnida</taxon>
        <taxon>Araneae</taxon>
        <taxon>Araneomorphae</taxon>
        <taxon>Entelegynae</taxon>
        <taxon>Araneoidea</taxon>
        <taxon>Nephilidae</taxon>
        <taxon>Trichonephila</taxon>
    </lineage>
</organism>
<dbReference type="AlphaFoldDB" id="A0A8X6RV00"/>
<dbReference type="Pfam" id="PF05380">
    <property type="entry name" value="Peptidase_A17"/>
    <property type="match status" value="1"/>
</dbReference>
<reference evidence="1" key="1">
    <citation type="submission" date="2020-08" db="EMBL/GenBank/DDBJ databases">
        <title>Multicomponent nature underlies the extraordinary mechanical properties of spider dragline silk.</title>
        <authorList>
            <person name="Kono N."/>
            <person name="Nakamura H."/>
            <person name="Mori M."/>
            <person name="Yoshida Y."/>
            <person name="Ohtoshi R."/>
            <person name="Malay A.D."/>
            <person name="Moran D.A.P."/>
            <person name="Tomita M."/>
            <person name="Numata K."/>
            <person name="Arakawa K."/>
        </authorList>
    </citation>
    <scope>NUCLEOTIDE SEQUENCE</scope>
</reference>
<accession>A0A8X6RV00</accession>